<keyword evidence="3" id="KW-1185">Reference proteome</keyword>
<proteinExistence type="predicted"/>
<evidence type="ECO:0000313" key="3">
    <source>
        <dbReference type="Proteomes" id="UP000318521"/>
    </source>
</evidence>
<feature type="transmembrane region" description="Helical" evidence="1">
    <location>
        <begin position="44"/>
        <end position="63"/>
    </location>
</feature>
<gene>
    <name evidence="2" type="ORF">FN960_05280</name>
</gene>
<evidence type="ECO:0000256" key="1">
    <source>
        <dbReference type="SAM" id="Phobius"/>
    </source>
</evidence>
<dbReference type="RefSeq" id="WP_143847588.1">
    <property type="nucleotide sequence ID" value="NZ_VLXZ01000002.1"/>
</dbReference>
<comment type="caution">
    <text evidence="2">The sequence shown here is derived from an EMBL/GenBank/DDBJ whole genome shotgun (WGS) entry which is preliminary data.</text>
</comment>
<keyword evidence="1" id="KW-0472">Membrane</keyword>
<feature type="transmembrane region" description="Helical" evidence="1">
    <location>
        <begin position="12"/>
        <end position="32"/>
    </location>
</feature>
<dbReference type="AlphaFoldDB" id="A0A554A2K8"/>
<dbReference type="Proteomes" id="UP000318521">
    <property type="component" value="Unassembled WGS sequence"/>
</dbReference>
<protein>
    <submittedName>
        <fullName evidence="2">Uncharacterized protein</fullName>
    </submittedName>
</protein>
<accession>A0A554A2K8</accession>
<dbReference type="EMBL" id="VLXZ01000002">
    <property type="protein sequence ID" value="TSB47918.1"/>
    <property type="molecule type" value="Genomic_DNA"/>
</dbReference>
<reference evidence="2 3" key="1">
    <citation type="submission" date="2019-07" db="EMBL/GenBank/DDBJ databases">
        <authorList>
            <person name="Park Y.J."/>
            <person name="Jeong S.E."/>
            <person name="Jung H.S."/>
        </authorList>
    </citation>
    <scope>NUCLEOTIDE SEQUENCE [LARGE SCALE GENOMIC DNA]</scope>
    <source>
        <strain evidence="3">P16(2019)</strain>
    </source>
</reference>
<keyword evidence="1" id="KW-1133">Transmembrane helix</keyword>
<name>A0A554A2K8_9BACI</name>
<keyword evidence="1" id="KW-0812">Transmembrane</keyword>
<feature type="transmembrane region" description="Helical" evidence="1">
    <location>
        <begin position="75"/>
        <end position="97"/>
    </location>
</feature>
<organism evidence="2 3">
    <name type="scientific">Alkalicoccobacillus porphyridii</name>
    <dbReference type="NCBI Taxonomy" id="2597270"/>
    <lineage>
        <taxon>Bacteria</taxon>
        <taxon>Bacillati</taxon>
        <taxon>Bacillota</taxon>
        <taxon>Bacilli</taxon>
        <taxon>Bacillales</taxon>
        <taxon>Bacillaceae</taxon>
        <taxon>Alkalicoccobacillus</taxon>
    </lineage>
</organism>
<evidence type="ECO:0000313" key="2">
    <source>
        <dbReference type="EMBL" id="TSB47918.1"/>
    </source>
</evidence>
<sequence>MKLRDQPKWRRVSSSLFFIAYLIAATFFLIDFINRESGMPLNPLYGFICNVIFGIGLISISIADYVSGYAKSRSVLFMSVFTGVIFLFFASLSMFVYS</sequence>